<feature type="region of interest" description="Disordered" evidence="1">
    <location>
        <begin position="579"/>
        <end position="600"/>
    </location>
</feature>
<feature type="compositionally biased region" description="Basic and acidic residues" evidence="1">
    <location>
        <begin position="240"/>
        <end position="254"/>
    </location>
</feature>
<feature type="compositionally biased region" description="Basic and acidic residues" evidence="1">
    <location>
        <begin position="579"/>
        <end position="589"/>
    </location>
</feature>
<feature type="compositionally biased region" description="Low complexity" evidence="1">
    <location>
        <begin position="214"/>
        <end position="239"/>
    </location>
</feature>
<feature type="compositionally biased region" description="Low complexity" evidence="1">
    <location>
        <begin position="337"/>
        <end position="351"/>
    </location>
</feature>
<evidence type="ECO:0000259" key="2">
    <source>
        <dbReference type="Pfam" id="PF25531"/>
    </source>
</evidence>
<dbReference type="Pfam" id="PF25531">
    <property type="entry name" value="GYF_ATXR3"/>
    <property type="match status" value="1"/>
</dbReference>
<name>A0A6V7QVI8_ANACO</name>
<dbReference type="AlphaFoldDB" id="A0A6V7QVI8"/>
<feature type="compositionally biased region" description="Basic and acidic residues" evidence="1">
    <location>
        <begin position="321"/>
        <end position="336"/>
    </location>
</feature>
<feature type="compositionally biased region" description="Basic and acidic residues" evidence="1">
    <location>
        <begin position="144"/>
        <end position="165"/>
    </location>
</feature>
<dbReference type="InterPro" id="IPR057851">
    <property type="entry name" value="ATXR3_GYF"/>
</dbReference>
<feature type="compositionally biased region" description="Basic and acidic residues" evidence="1">
    <location>
        <begin position="62"/>
        <end position="77"/>
    </location>
</feature>
<accession>A0A6V7QVI8</accession>
<feature type="compositionally biased region" description="Basic and acidic residues" evidence="1">
    <location>
        <begin position="85"/>
        <end position="128"/>
    </location>
</feature>
<proteinExistence type="predicted"/>
<feature type="compositionally biased region" description="Basic and acidic residues" evidence="1">
    <location>
        <begin position="260"/>
        <end position="307"/>
    </location>
</feature>
<feature type="compositionally biased region" description="Basic and acidic residues" evidence="1">
    <location>
        <begin position="191"/>
        <end position="203"/>
    </location>
</feature>
<gene>
    <name evidence="3" type="ORF">CB5_LOCUS29987</name>
</gene>
<evidence type="ECO:0000256" key="1">
    <source>
        <dbReference type="SAM" id="MobiDB-lite"/>
    </source>
</evidence>
<protein>
    <recommendedName>
        <fullName evidence="2">ATXR3 GYF domain-containing protein</fullName>
    </recommendedName>
</protein>
<feature type="region of interest" description="Disordered" evidence="1">
    <location>
        <begin position="1"/>
        <end position="358"/>
    </location>
</feature>
<feature type="domain" description="ATXR3 GYF" evidence="2">
    <location>
        <begin position="428"/>
        <end position="456"/>
    </location>
</feature>
<reference evidence="3" key="1">
    <citation type="submission" date="2020-07" db="EMBL/GenBank/DDBJ databases">
        <authorList>
            <person name="Lin J."/>
        </authorList>
    </citation>
    <scope>NUCLEOTIDE SEQUENCE</scope>
</reference>
<dbReference type="PANTHER" id="PTHR46655:SF1">
    <property type="entry name" value="HISTONE-LYSINE N-METHYLTRANSFERASE ATXR3"/>
    <property type="match status" value="1"/>
</dbReference>
<dbReference type="EMBL" id="CAJEUB010000023">
    <property type="protein sequence ID" value="CAD1846776.1"/>
    <property type="molecule type" value="Genomic_DNA"/>
</dbReference>
<sequence>MGDGGVACAPLQPVMERLVLAPRKPFRPMRKRGEPAPHKGSWRRGRCKMGSSVVSDNKRRKGEVEQKDSRSKKRESQKAGSSRIQKVELEKGELTPDKWRKGEREAKSEHSPDDTYQRKEGGRSENDHRRRPSSKQDSNNAYARDAKGGSKHESSNGKVREKEHNSVGFPKIPYSPEFESRNHKQQYPEIADSKSRRKSEEHNSSSYAERSHRNASSSAARPSATGRYSSSSTSRPISSYRDRSPNHFDRSPHERSRHRDYKDRTPGCRDRTPPHERELRFRDRSRSPLHDRESRYRDRSPAHDRESGKKRKGGERQQQSNKREERPVIRDDKDSLKNSYSVKQSNKSSSSRVWMKKPTRRRCRTVQAVSLVSFLLPLRRHYRLHLPLQTFLHRHLHHSHLFKLMDRFLKSHHQWRKIWISATLLPFNLKRLMDEGFIQSDHLIKHGDTDRWVTVENATSPLVPTIVPSVDSDVVTRMVSPPEASGNLLGEVEELSQEAPNLTSDRQELHMEDASVALDELGDFHIDARVQALLNGHTIVDGKELESLGEALNTTLEPANLQNWSQSEGYSRFQVHSYDSSRHPRDEGIKGGGPGNFSTEPNEVQTIAPSLVEKGCALVSAGSTDWFSGRWSCKGGDWKRNDEVGQDRCFRRKLVLNEGYPLCEMPKGVHEDPRILKKDDLYHPLHVKKLDLPSWAFSSTEENIDSTSETSKGVVRALRE</sequence>
<evidence type="ECO:0000313" key="3">
    <source>
        <dbReference type="EMBL" id="CAD1846776.1"/>
    </source>
</evidence>
<dbReference type="PANTHER" id="PTHR46655">
    <property type="entry name" value="HISTONE-LYSINE N-METHYLTRANSFERASE ATXR3"/>
    <property type="match status" value="1"/>
</dbReference>
<organism evidence="3">
    <name type="scientific">Ananas comosus var. bracteatus</name>
    <name type="common">red pineapple</name>
    <dbReference type="NCBI Taxonomy" id="296719"/>
    <lineage>
        <taxon>Eukaryota</taxon>
        <taxon>Viridiplantae</taxon>
        <taxon>Streptophyta</taxon>
        <taxon>Embryophyta</taxon>
        <taxon>Tracheophyta</taxon>
        <taxon>Spermatophyta</taxon>
        <taxon>Magnoliopsida</taxon>
        <taxon>Liliopsida</taxon>
        <taxon>Poales</taxon>
        <taxon>Bromeliaceae</taxon>
        <taxon>Bromelioideae</taxon>
        <taxon>Ananas</taxon>
    </lineage>
</organism>